<feature type="non-terminal residue" evidence="1">
    <location>
        <position position="33"/>
    </location>
</feature>
<accession>A0A382J0Z0</accession>
<protein>
    <submittedName>
        <fullName evidence="1">Uncharacterized protein</fullName>
    </submittedName>
</protein>
<dbReference type="AlphaFoldDB" id="A0A382J0Z0"/>
<reference evidence="1" key="1">
    <citation type="submission" date="2018-05" db="EMBL/GenBank/DDBJ databases">
        <authorList>
            <person name="Lanie J.A."/>
            <person name="Ng W.-L."/>
            <person name="Kazmierczak K.M."/>
            <person name="Andrzejewski T.M."/>
            <person name="Davidsen T.M."/>
            <person name="Wayne K.J."/>
            <person name="Tettelin H."/>
            <person name="Glass J.I."/>
            <person name="Rusch D."/>
            <person name="Podicherti R."/>
            <person name="Tsui H.-C.T."/>
            <person name="Winkler M.E."/>
        </authorList>
    </citation>
    <scope>NUCLEOTIDE SEQUENCE</scope>
</reference>
<proteinExistence type="predicted"/>
<gene>
    <name evidence="1" type="ORF">METZ01_LOCUS258544</name>
</gene>
<sequence>MPWIVGAGMGFLRGGPVGAVIGGALQHVLTKKL</sequence>
<name>A0A382J0Z0_9ZZZZ</name>
<evidence type="ECO:0000313" key="1">
    <source>
        <dbReference type="EMBL" id="SVC05690.1"/>
    </source>
</evidence>
<dbReference type="EMBL" id="UINC01071061">
    <property type="protein sequence ID" value="SVC05690.1"/>
    <property type="molecule type" value="Genomic_DNA"/>
</dbReference>
<organism evidence="1">
    <name type="scientific">marine metagenome</name>
    <dbReference type="NCBI Taxonomy" id="408172"/>
    <lineage>
        <taxon>unclassified sequences</taxon>
        <taxon>metagenomes</taxon>
        <taxon>ecological metagenomes</taxon>
    </lineage>
</organism>